<dbReference type="AlphaFoldDB" id="A0A918RTE1"/>
<dbReference type="NCBIfam" id="TIGR01958">
    <property type="entry name" value="nuoE_fam"/>
    <property type="match status" value="1"/>
</dbReference>
<keyword evidence="6" id="KW-0411">Iron-sulfur</keyword>
<dbReference type="GO" id="GO:0022804">
    <property type="term" value="F:active transmembrane transporter activity"/>
    <property type="evidence" value="ECO:0007669"/>
    <property type="project" value="UniProtKB-ARBA"/>
</dbReference>
<evidence type="ECO:0000256" key="5">
    <source>
        <dbReference type="ARBA" id="ARBA00023004"/>
    </source>
</evidence>
<evidence type="ECO:0000256" key="7">
    <source>
        <dbReference type="ARBA" id="ARBA00023027"/>
    </source>
</evidence>
<keyword evidence="12" id="KW-1185">Reference proteome</keyword>
<dbReference type="GO" id="GO:0022890">
    <property type="term" value="F:inorganic cation transmembrane transporter activity"/>
    <property type="evidence" value="ECO:0007669"/>
    <property type="project" value="UniProtKB-ARBA"/>
</dbReference>
<evidence type="ECO:0000256" key="6">
    <source>
        <dbReference type="ARBA" id="ARBA00023014"/>
    </source>
</evidence>
<keyword evidence="3" id="KW-0479">Metal-binding</keyword>
<dbReference type="GO" id="GO:0031090">
    <property type="term" value="C:organelle membrane"/>
    <property type="evidence" value="ECO:0007669"/>
    <property type="project" value="UniProtKB-ARBA"/>
</dbReference>
<dbReference type="Gene3D" id="1.10.10.1590">
    <property type="entry name" value="NADH-quinone oxidoreductase subunit E"/>
    <property type="match status" value="1"/>
</dbReference>
<dbReference type="SUPFAM" id="SSF52833">
    <property type="entry name" value="Thioredoxin-like"/>
    <property type="match status" value="1"/>
</dbReference>
<evidence type="ECO:0000313" key="12">
    <source>
        <dbReference type="Proteomes" id="UP000646579"/>
    </source>
</evidence>
<evidence type="ECO:0000256" key="10">
    <source>
        <dbReference type="SAM" id="MobiDB-lite"/>
    </source>
</evidence>
<dbReference type="GO" id="GO:0008324">
    <property type="term" value="F:monoatomic cation transmembrane transporter activity"/>
    <property type="evidence" value="ECO:0007669"/>
    <property type="project" value="UniProtKB-ARBA"/>
</dbReference>
<dbReference type="PANTHER" id="PTHR10371">
    <property type="entry name" value="NADH DEHYDROGENASE UBIQUINONE FLAVOPROTEIN 2, MITOCHONDRIAL"/>
    <property type="match status" value="1"/>
</dbReference>
<comment type="similarity">
    <text evidence="1">Belongs to the complex I 24 kDa subunit family.</text>
</comment>
<dbReference type="InterPro" id="IPR036249">
    <property type="entry name" value="Thioredoxin-like_sf"/>
</dbReference>
<dbReference type="EMBL" id="BMZE01000001">
    <property type="protein sequence ID" value="GHA10514.1"/>
    <property type="molecule type" value="Genomic_DNA"/>
</dbReference>
<dbReference type="GO" id="GO:0051537">
    <property type="term" value="F:2 iron, 2 sulfur cluster binding"/>
    <property type="evidence" value="ECO:0007669"/>
    <property type="project" value="UniProtKB-KW"/>
</dbReference>
<dbReference type="GO" id="GO:0031967">
    <property type="term" value="C:organelle envelope"/>
    <property type="evidence" value="ECO:0007669"/>
    <property type="project" value="UniProtKB-ARBA"/>
</dbReference>
<dbReference type="Gene3D" id="1.10.150.20">
    <property type="entry name" value="5' to 3' exonuclease, C-terminal subdomain"/>
    <property type="match status" value="1"/>
</dbReference>
<proteinExistence type="inferred from homology"/>
<dbReference type="CDD" id="cd03064">
    <property type="entry name" value="TRX_Fd_NuoE"/>
    <property type="match status" value="1"/>
</dbReference>
<dbReference type="Proteomes" id="UP000646579">
    <property type="component" value="Unassembled WGS sequence"/>
</dbReference>
<dbReference type="InterPro" id="IPR002023">
    <property type="entry name" value="NuoE-like"/>
</dbReference>
<evidence type="ECO:0000256" key="3">
    <source>
        <dbReference type="ARBA" id="ARBA00022723"/>
    </source>
</evidence>
<dbReference type="FunFam" id="1.10.10.1590:FF:000001">
    <property type="entry name" value="NADH-quinone oxidoreductase subunit E"/>
    <property type="match status" value="1"/>
</dbReference>
<evidence type="ECO:0000256" key="1">
    <source>
        <dbReference type="ARBA" id="ARBA00010643"/>
    </source>
</evidence>
<dbReference type="FunFam" id="3.40.30.10:FF:000022">
    <property type="entry name" value="NADH dehydrogenase flavoprotein 2, mitochondrial"/>
    <property type="match status" value="1"/>
</dbReference>
<feature type="compositionally biased region" description="Acidic residues" evidence="10">
    <location>
        <begin position="278"/>
        <end position="292"/>
    </location>
</feature>
<comment type="cofactor">
    <cofactor evidence="8">
        <name>[2Fe-2S] cluster</name>
        <dbReference type="ChEBI" id="CHEBI:190135"/>
    </cofactor>
</comment>
<feature type="region of interest" description="Disordered" evidence="10">
    <location>
        <begin position="198"/>
        <end position="376"/>
    </location>
</feature>
<organism evidence="11 12">
    <name type="scientific">Devosia pacifica</name>
    <dbReference type="NCBI Taxonomy" id="1335967"/>
    <lineage>
        <taxon>Bacteria</taxon>
        <taxon>Pseudomonadati</taxon>
        <taxon>Pseudomonadota</taxon>
        <taxon>Alphaproteobacteria</taxon>
        <taxon>Hyphomicrobiales</taxon>
        <taxon>Devosiaceae</taxon>
        <taxon>Devosia</taxon>
    </lineage>
</organism>
<accession>A0A918RTE1</accession>
<dbReference type="Gene3D" id="3.40.30.10">
    <property type="entry name" value="Glutaredoxin"/>
    <property type="match status" value="1"/>
</dbReference>
<sequence length="453" mass="48562">MVARRLADESVQPTDFAFNNDNSAWAEKRIGLYPPGRQQSAVIPLLMRAQEQEGWISRSAIETIAEMLDMPYIRVLEVATFYTQFQLQPVGTNAHIQVCGTTPCMLRGAEDIRAVCQKKIHPDPHHTNAAGTLSWEEVECMGACVNAPMIAIGQDTYEDLTPERMEEIIDAFAEGRGDSIPPGTQIDRVFAAPVEGRTTLLEEPTAERQKFVPPEPEGEEQAPPAEPQKPAAKTEPKKDEVKPAKEQEPTTAARPHDVTAESAPAVKGPSAEAKVSEAEAEEEREEADDEAGADGTTSETMREGAHGSEEPGGKADTGRAVGKPTHGEPAEGGSSAGVGSSVPSQAPVEGTPEVDPVAEEGGNRQLFTPPQGPADDLKLINGIGPAIETKLNETGITRFSQIAALSDDDVGTLNKALSVQGRIERDNWIEQAKVLESGGAEEHRRVFGKDTKS</sequence>
<dbReference type="GO" id="GO:0098796">
    <property type="term" value="C:membrane protein complex"/>
    <property type="evidence" value="ECO:0007669"/>
    <property type="project" value="UniProtKB-ARBA"/>
</dbReference>
<protein>
    <submittedName>
        <fullName evidence="11">NADH-quinone oxidoreductase subunit E</fullName>
    </submittedName>
</protein>
<evidence type="ECO:0000256" key="9">
    <source>
        <dbReference type="ARBA" id="ARBA00047712"/>
    </source>
</evidence>
<evidence type="ECO:0000256" key="2">
    <source>
        <dbReference type="ARBA" id="ARBA00022714"/>
    </source>
</evidence>
<dbReference type="Pfam" id="PF01257">
    <property type="entry name" value="2Fe-2S_thioredx"/>
    <property type="match status" value="1"/>
</dbReference>
<dbReference type="GO" id="GO:1902494">
    <property type="term" value="C:catalytic complex"/>
    <property type="evidence" value="ECO:0007669"/>
    <property type="project" value="UniProtKB-ARBA"/>
</dbReference>
<dbReference type="GO" id="GO:0098662">
    <property type="term" value="P:inorganic cation transmembrane transport"/>
    <property type="evidence" value="ECO:0007669"/>
    <property type="project" value="UniProtKB-ARBA"/>
</dbReference>
<dbReference type="InterPro" id="IPR042128">
    <property type="entry name" value="NuoE_dom"/>
</dbReference>
<reference evidence="11" key="2">
    <citation type="submission" date="2020-09" db="EMBL/GenBank/DDBJ databases">
        <authorList>
            <person name="Sun Q."/>
            <person name="Kim S."/>
        </authorList>
    </citation>
    <scope>NUCLEOTIDE SEQUENCE</scope>
    <source>
        <strain evidence="11">KCTC 32437</strain>
    </source>
</reference>
<comment type="caution">
    <text evidence="11">The sequence shown here is derived from an EMBL/GenBank/DDBJ whole genome shotgun (WGS) entry which is preliminary data.</text>
</comment>
<dbReference type="PANTHER" id="PTHR10371:SF3">
    <property type="entry name" value="NADH DEHYDROGENASE [UBIQUINONE] FLAVOPROTEIN 2, MITOCHONDRIAL"/>
    <property type="match status" value="1"/>
</dbReference>
<reference evidence="11" key="1">
    <citation type="journal article" date="2014" name="Int. J. Syst. Evol. Microbiol.">
        <title>Complete genome sequence of Corynebacterium casei LMG S-19264T (=DSM 44701T), isolated from a smear-ripened cheese.</title>
        <authorList>
            <consortium name="US DOE Joint Genome Institute (JGI-PGF)"/>
            <person name="Walter F."/>
            <person name="Albersmeier A."/>
            <person name="Kalinowski J."/>
            <person name="Ruckert C."/>
        </authorList>
    </citation>
    <scope>NUCLEOTIDE SEQUENCE</scope>
    <source>
        <strain evidence="11">KCTC 32437</strain>
    </source>
</reference>
<dbReference type="GO" id="GO:0046872">
    <property type="term" value="F:metal ion binding"/>
    <property type="evidence" value="ECO:0007669"/>
    <property type="project" value="UniProtKB-KW"/>
</dbReference>
<feature type="compositionally biased region" description="Basic and acidic residues" evidence="10">
    <location>
        <begin position="232"/>
        <end position="259"/>
    </location>
</feature>
<feature type="compositionally biased region" description="Low complexity" evidence="10">
    <location>
        <begin position="331"/>
        <end position="344"/>
    </location>
</feature>
<evidence type="ECO:0000256" key="8">
    <source>
        <dbReference type="ARBA" id="ARBA00034078"/>
    </source>
</evidence>
<keyword evidence="2" id="KW-0001">2Fe-2S</keyword>
<name>A0A918RTE1_9HYPH</name>
<comment type="catalytic activity">
    <reaction evidence="9">
        <text>a quinone + NADH + 5 H(+)(in) = a quinol + NAD(+) + 4 H(+)(out)</text>
        <dbReference type="Rhea" id="RHEA:57888"/>
        <dbReference type="ChEBI" id="CHEBI:15378"/>
        <dbReference type="ChEBI" id="CHEBI:24646"/>
        <dbReference type="ChEBI" id="CHEBI:57540"/>
        <dbReference type="ChEBI" id="CHEBI:57945"/>
        <dbReference type="ChEBI" id="CHEBI:132124"/>
    </reaction>
</comment>
<keyword evidence="4" id="KW-1278">Translocase</keyword>
<dbReference type="InterPro" id="IPR041921">
    <property type="entry name" value="NuoE_N"/>
</dbReference>
<dbReference type="NCBIfam" id="NF005724">
    <property type="entry name" value="PRK07539.1-4"/>
    <property type="match status" value="1"/>
</dbReference>
<dbReference type="GO" id="GO:0003954">
    <property type="term" value="F:NADH dehydrogenase activity"/>
    <property type="evidence" value="ECO:0007669"/>
    <property type="project" value="TreeGrafter"/>
</dbReference>
<evidence type="ECO:0000256" key="4">
    <source>
        <dbReference type="ARBA" id="ARBA00022967"/>
    </source>
</evidence>
<keyword evidence="7" id="KW-0520">NAD</keyword>
<evidence type="ECO:0000313" key="11">
    <source>
        <dbReference type="EMBL" id="GHA10514.1"/>
    </source>
</evidence>
<dbReference type="RefSeq" id="WP_189422394.1">
    <property type="nucleotide sequence ID" value="NZ_BMZE01000001.1"/>
</dbReference>
<keyword evidence="5" id="KW-0408">Iron</keyword>
<gene>
    <name evidence="11" type="ORF">GCM10007989_00860</name>
</gene>
<feature type="compositionally biased region" description="Basic and acidic residues" evidence="10">
    <location>
        <begin position="300"/>
        <end position="317"/>
    </location>
</feature>